<gene>
    <name evidence="2" type="ORF">SAMN06295970_110174</name>
</gene>
<accession>A0ABY1QA24</accession>
<evidence type="ECO:0000313" key="3">
    <source>
        <dbReference type="Proteomes" id="UP001158049"/>
    </source>
</evidence>
<sequence length="126" mass="13847">MKRIRSAAAAIVAAAGLLAMPAAQAHELSLNECSEGSDFIRNAALARDEGMPERQFIAQFQADVQALQRLPAELRWFVQDKDDERFLLSAVLEVFRKPKPATVHQAQFAMACVRLIEEAPGAGLRT</sequence>
<keyword evidence="3" id="KW-1185">Reference proteome</keyword>
<dbReference type="Proteomes" id="UP001158049">
    <property type="component" value="Unassembled WGS sequence"/>
</dbReference>
<reference evidence="2 3" key="1">
    <citation type="submission" date="2017-05" db="EMBL/GenBank/DDBJ databases">
        <authorList>
            <person name="Varghese N."/>
            <person name="Submissions S."/>
        </authorList>
    </citation>
    <scope>NUCLEOTIDE SEQUENCE [LARGE SCALE GENOMIC DNA]</scope>
    <source>
        <strain evidence="2 3">DSM 26001</strain>
    </source>
</reference>
<evidence type="ECO:0000256" key="1">
    <source>
        <dbReference type="SAM" id="SignalP"/>
    </source>
</evidence>
<evidence type="ECO:0000313" key="2">
    <source>
        <dbReference type="EMBL" id="SMP65167.1"/>
    </source>
</evidence>
<name>A0ABY1QA24_9BURK</name>
<protein>
    <submittedName>
        <fullName evidence="2">Uncharacterized protein</fullName>
    </submittedName>
</protein>
<feature type="chain" id="PRO_5047468216" evidence="1">
    <location>
        <begin position="26"/>
        <end position="126"/>
    </location>
</feature>
<dbReference type="RefSeq" id="WP_283443011.1">
    <property type="nucleotide sequence ID" value="NZ_FXUL01000010.1"/>
</dbReference>
<organism evidence="2 3">
    <name type="scientific">Noviherbaspirillum suwonense</name>
    <dbReference type="NCBI Taxonomy" id="1224511"/>
    <lineage>
        <taxon>Bacteria</taxon>
        <taxon>Pseudomonadati</taxon>
        <taxon>Pseudomonadota</taxon>
        <taxon>Betaproteobacteria</taxon>
        <taxon>Burkholderiales</taxon>
        <taxon>Oxalobacteraceae</taxon>
        <taxon>Noviherbaspirillum</taxon>
    </lineage>
</organism>
<proteinExistence type="predicted"/>
<dbReference type="EMBL" id="FXUL01000010">
    <property type="protein sequence ID" value="SMP65167.1"/>
    <property type="molecule type" value="Genomic_DNA"/>
</dbReference>
<comment type="caution">
    <text evidence="2">The sequence shown here is derived from an EMBL/GenBank/DDBJ whole genome shotgun (WGS) entry which is preliminary data.</text>
</comment>
<feature type="signal peptide" evidence="1">
    <location>
        <begin position="1"/>
        <end position="25"/>
    </location>
</feature>
<keyword evidence="1" id="KW-0732">Signal</keyword>